<feature type="binding site" evidence="11">
    <location>
        <position position="991"/>
    </location>
    <ligand>
        <name>ATP</name>
        <dbReference type="ChEBI" id="CHEBI:30616"/>
    </ligand>
</feature>
<comment type="similarity">
    <text evidence="2">Belongs to the protein kinase superfamily. CAMK Ser/Thr protein kinase family.</text>
</comment>
<evidence type="ECO:0000256" key="6">
    <source>
        <dbReference type="ARBA" id="ARBA00022741"/>
    </source>
</evidence>
<keyword evidence="3" id="KW-0963">Cytoplasm</keyword>
<dbReference type="PROSITE" id="PS00108">
    <property type="entry name" value="PROTEIN_KINASE_ST"/>
    <property type="match status" value="1"/>
</dbReference>
<reference evidence="17" key="1">
    <citation type="submission" date="2025-08" db="UniProtKB">
        <authorList>
            <consortium name="RefSeq"/>
        </authorList>
    </citation>
    <scope>IDENTIFICATION</scope>
</reference>
<keyword evidence="16" id="KW-1185">Reference proteome</keyword>
<evidence type="ECO:0000313" key="16">
    <source>
        <dbReference type="Proteomes" id="UP000694845"/>
    </source>
</evidence>
<dbReference type="InterPro" id="IPR003599">
    <property type="entry name" value="Ig_sub"/>
</dbReference>
<feature type="compositionally biased region" description="Basic and acidic residues" evidence="12">
    <location>
        <begin position="1286"/>
        <end position="1303"/>
    </location>
</feature>
<feature type="region of interest" description="Disordered" evidence="12">
    <location>
        <begin position="14"/>
        <end position="36"/>
    </location>
</feature>
<name>A0A8B7Z8K1_ACAPL</name>
<dbReference type="InterPro" id="IPR036116">
    <property type="entry name" value="FN3_sf"/>
</dbReference>
<feature type="domain" description="Protein kinase" evidence="13">
    <location>
        <begin position="1632"/>
        <end position="1886"/>
    </location>
</feature>
<dbReference type="GO" id="GO:0030017">
    <property type="term" value="C:sarcomere"/>
    <property type="evidence" value="ECO:0007669"/>
    <property type="project" value="UniProtKB-ARBA"/>
</dbReference>
<dbReference type="Pfam" id="PF07679">
    <property type="entry name" value="I-set"/>
    <property type="match status" value="8"/>
</dbReference>
<accession>A0A8B7Z8K1</accession>
<dbReference type="FunFam" id="2.60.40.10:FF:000080">
    <property type="entry name" value="Myosin light chain kinase, smooth muscle"/>
    <property type="match status" value="1"/>
</dbReference>
<gene>
    <name evidence="17" type="primary">LOC110985333</name>
</gene>
<evidence type="ECO:0000256" key="1">
    <source>
        <dbReference type="ARBA" id="ARBA00004496"/>
    </source>
</evidence>
<feature type="domain" description="Ig-like" evidence="14">
    <location>
        <begin position="754"/>
        <end position="844"/>
    </location>
</feature>
<dbReference type="PROSITE" id="PS00109">
    <property type="entry name" value="PROTEIN_KINASE_TYR"/>
    <property type="match status" value="1"/>
</dbReference>
<feature type="region of interest" description="Disordered" evidence="12">
    <location>
        <begin position="593"/>
        <end position="630"/>
    </location>
</feature>
<dbReference type="FunFam" id="2.60.40.10:FF:000345">
    <property type="entry name" value="Muscle M-line assembly protein unc-89"/>
    <property type="match status" value="3"/>
</dbReference>
<feature type="domain" description="Ig-like" evidence="14">
    <location>
        <begin position="1383"/>
        <end position="1473"/>
    </location>
</feature>
<feature type="binding site" evidence="11">
    <location>
        <position position="1661"/>
    </location>
    <ligand>
        <name>ATP</name>
        <dbReference type="ChEBI" id="CHEBI:30616"/>
    </ligand>
</feature>
<dbReference type="InterPro" id="IPR003598">
    <property type="entry name" value="Ig_sub2"/>
</dbReference>
<feature type="domain" description="Ig-like" evidence="14">
    <location>
        <begin position="391"/>
        <end position="479"/>
    </location>
</feature>
<dbReference type="Gene3D" id="2.60.40.10">
    <property type="entry name" value="Immunoglobulins"/>
    <property type="match status" value="10"/>
</dbReference>
<dbReference type="SMART" id="SM00409">
    <property type="entry name" value="IG"/>
    <property type="match status" value="8"/>
</dbReference>
<comment type="subcellular location">
    <subcellularLocation>
        <location evidence="1">Cytoplasm</location>
    </subcellularLocation>
</comment>
<protein>
    <submittedName>
        <fullName evidence="17">Striated muscle-specific serine/threonine-protein kinase-like</fullName>
    </submittedName>
</protein>
<sequence length="1963" mass="220591">MSFFSAGHLLETIEESSDSDLDSNGFDTASEGEEAPEFTQQLVDQTTREGESVIFVCTITGHPKPDVNWFRNKSAIGKHEDFTIAVSRDRYSLQISPAYPEDTGIYTAQASNSSWVRCSQARLTVKEFFTDSDELNGLCFGNDLQQADGSSEDEDSSADVDPETEAAARLGNNKGQGRRSGMMAKMLKKRIRLKPGDTALLECFLDPSKANVKVKWLKEDEEIIPELSQRYKVRHDDSGVHSLEISDIISDDEGEYSCVASCEDSTTSNTTQLIMKERKPKPWDPVPARFLNRIEDLIVTEGEEALFRCQIVGHPVPEVTWYQDDEQLFPCQDVKMTFDGRTTFMIIAAAYPEDSGQYTCQIYNGLGGRLTCSANLKVKKIKSKKLVPKPPEFTEVFHDRTVSEGTEVKFECRIRGNPKPKVVWLFNNRELKQSPDFLFFRKHNLYVLHIVEAFPEDEGEYTCKAFNSVGETQWSAELFVEEQQSIIPSPAIGPHAANFFRPSFISHTKDCKAVEGGPATFNCKVTGSPEPEVVWLFNQLQIAENDHYILEHGDDGSCMLIIPHVTPKDVGEYTCTARSSLGVAQSISNLEVTERISDDDQEPDSGYRGQDISDDYRCSSSGSTDVPCRPVGKPNVSKIAGESILLTWEPVPNNDSDSTVMYIIEGKDANEEDWVLIATDVTDASYWVSSVNAEGTYVFRVRAEGENGISEPSEESDVVCLMDLLSKIQDTSASPSKCCLKKQNSISIAKDIKPFFMEGQEDVYVLEHSTAVLSCKVLCEPPPVVKWYRDEDIVDNKKMQASYKEDGTCLLEIKDVTYKDIGEYECVAENKTGKASCRLYLDVAEPPDIIKGFPDTSAPAGEQLRLDVRVGGIPEPDVIWYKDERPLSPTSKFTFLFEGEDMCSLKIDQAVPDDEGFYKMTAINMAGEVSHSARVTVPDPMKFFFSDSRIKIKKDVTVEDEYEVLAELGKGAYGIVKKCIHKETKKECAVKIIRVKNGMWDDLRREVLVMGMLDHKRLVSIYDSYETKQDVIMVMELVSGGELFERIVSRDHITESETVFFIKQVIEGVHHMHEKNIVHLDLKPENILLVSPDSDDLKVIDFGLARVVSPDRDVICKFGTPEFVAPEVVCKQPVSTASDVWSIGVMAYILLSGMSPFMGDDDKQTLMKVKRGYWDFDDEVWDSISDEAKEFLKAVLVLDPKKRLSLDQCLQHSWLKFDERHDQGVAKLSTQRLKTFNSRRKWQKALTAVKSAMRLRRLSSIAASDINAFRQRHLQGKSHGQSTDSQNKDDKTPQADGEGRDDTQGETGMGYGFMVCTEEDEAAGILPLPCIIDDSMGTDDDENPACLVVPSLMAQSFVGHPLHVTSTQSTSCVGLSTETTESPPVFSIHLQEVITTGGNDLQLTCNVKGHPLPTFTWLHNDKELVGGKRIQLTSDGKGQGSLVIMRVEDEEAGMYKCIATNKQGSATSCAKVTIFEKPDAPLRPKVSLAAATEVVVTWNFPSTRVTITGFRLQSKKEDDKQWNIVEDKIQQCFKHISPLLPSTEYRFRVACCTQYGIGPYSRSSVPTTTLPIGSQPLSIEAIAKFQTLSRSCSLDQDHKSSSREVILENFPDGGIEQTIDLTLKESLPQKAYDFNIEIGRGRYAVVRKCYKYSTGLEYAAKIMLSAEPVNKQNLLEYEILKELNHPNIVQLRDAFLTKRFYVLVMERYYGGGVMSHLIQKDKYTEQQIVRLVRQLLSVLSFLHQRNIVHLDMRHDNIVLESRRRDALRVIDFGSARRMESDDGMKMEGLDSPPEFMAPEIASDGLIEYETDLWALGVMIFVWLSGTSPFLGRNREKTIYNITRLKVNRKHLFKNCTAEAKQFIWAILQKEPIDRPSVDECLASPWLSDTPEMKAKREAAVFSSRKLRTQRTEYKFRLLAQQTRADMSLRRYSSTIELKSPGATVSPKPKNGVLNSLVYPKVQT</sequence>
<keyword evidence="5" id="KW-0677">Repeat</keyword>
<evidence type="ECO:0000256" key="12">
    <source>
        <dbReference type="SAM" id="MobiDB-lite"/>
    </source>
</evidence>
<dbReference type="CDD" id="cd00063">
    <property type="entry name" value="FN3"/>
    <property type="match status" value="2"/>
</dbReference>
<dbReference type="FunFam" id="1.10.510.10:FF:000571">
    <property type="entry name" value="Maternal embryonic leucine zipper kinase"/>
    <property type="match status" value="1"/>
</dbReference>
<feature type="domain" description="Ig-like" evidence="14">
    <location>
        <begin position="162"/>
        <end position="274"/>
    </location>
</feature>
<evidence type="ECO:0000256" key="8">
    <source>
        <dbReference type="ARBA" id="ARBA00022840"/>
    </source>
</evidence>
<evidence type="ECO:0000256" key="3">
    <source>
        <dbReference type="ARBA" id="ARBA00022490"/>
    </source>
</evidence>
<dbReference type="InterPro" id="IPR013783">
    <property type="entry name" value="Ig-like_fold"/>
</dbReference>
<dbReference type="PANTHER" id="PTHR47633:SF4">
    <property type="entry name" value="MYOPALLADIN ISOFORM X1"/>
    <property type="match status" value="1"/>
</dbReference>
<feature type="domain" description="Fibronectin type-III" evidence="15">
    <location>
        <begin position="630"/>
        <end position="723"/>
    </location>
</feature>
<dbReference type="Gene3D" id="1.10.510.10">
    <property type="entry name" value="Transferase(Phosphotransferase) domain 1"/>
    <property type="match status" value="2"/>
</dbReference>
<dbReference type="GO" id="GO:0045214">
    <property type="term" value="P:sarcomere organization"/>
    <property type="evidence" value="ECO:0007669"/>
    <property type="project" value="UniProtKB-ARBA"/>
</dbReference>
<dbReference type="SMART" id="SM00408">
    <property type="entry name" value="IGc2"/>
    <property type="match status" value="8"/>
</dbReference>
<dbReference type="GO" id="GO:0004672">
    <property type="term" value="F:protein kinase activity"/>
    <property type="evidence" value="ECO:0007669"/>
    <property type="project" value="InterPro"/>
</dbReference>
<evidence type="ECO:0000313" key="17">
    <source>
        <dbReference type="RefSeq" id="XP_022101989.1"/>
    </source>
</evidence>
<dbReference type="SMART" id="SM00060">
    <property type="entry name" value="FN3"/>
    <property type="match status" value="2"/>
</dbReference>
<dbReference type="SMART" id="SM00220">
    <property type="entry name" value="S_TKc"/>
    <property type="match status" value="2"/>
</dbReference>
<evidence type="ECO:0000256" key="7">
    <source>
        <dbReference type="ARBA" id="ARBA00022777"/>
    </source>
</evidence>
<evidence type="ECO:0000256" key="11">
    <source>
        <dbReference type="PROSITE-ProRule" id="PRU10141"/>
    </source>
</evidence>
<evidence type="ECO:0000256" key="5">
    <source>
        <dbReference type="ARBA" id="ARBA00022737"/>
    </source>
</evidence>
<dbReference type="GO" id="GO:0005524">
    <property type="term" value="F:ATP binding"/>
    <property type="evidence" value="ECO:0007669"/>
    <property type="project" value="UniProtKB-UniRule"/>
</dbReference>
<dbReference type="InterPro" id="IPR036179">
    <property type="entry name" value="Ig-like_dom_sf"/>
</dbReference>
<dbReference type="SUPFAM" id="SSF56112">
    <property type="entry name" value="Protein kinase-like (PK-like)"/>
    <property type="match status" value="2"/>
</dbReference>
<dbReference type="SUPFAM" id="SSF48726">
    <property type="entry name" value="Immunoglobulin"/>
    <property type="match status" value="8"/>
</dbReference>
<dbReference type="CDD" id="cd00096">
    <property type="entry name" value="Ig"/>
    <property type="match status" value="1"/>
</dbReference>
<evidence type="ECO:0000259" key="13">
    <source>
        <dbReference type="PROSITE" id="PS50011"/>
    </source>
</evidence>
<evidence type="ECO:0000259" key="14">
    <source>
        <dbReference type="PROSITE" id="PS50835"/>
    </source>
</evidence>
<feature type="domain" description="Fibronectin type-III" evidence="15">
    <location>
        <begin position="1480"/>
        <end position="1572"/>
    </location>
</feature>
<dbReference type="PANTHER" id="PTHR47633">
    <property type="entry name" value="IMMUNOGLOBULIN"/>
    <property type="match status" value="1"/>
</dbReference>
<dbReference type="RefSeq" id="XP_022101989.1">
    <property type="nucleotide sequence ID" value="XM_022246297.1"/>
</dbReference>
<keyword evidence="7" id="KW-0418">Kinase</keyword>
<dbReference type="KEGG" id="aplc:110985333"/>
<feature type="domain" description="Ig-like" evidence="14">
    <location>
        <begin position="287"/>
        <end position="377"/>
    </location>
</feature>
<dbReference type="GeneID" id="110985333"/>
<organism evidence="16 17">
    <name type="scientific">Acanthaster planci</name>
    <name type="common">Crown-of-thorns starfish</name>
    <dbReference type="NCBI Taxonomy" id="133434"/>
    <lineage>
        <taxon>Eukaryota</taxon>
        <taxon>Metazoa</taxon>
        <taxon>Echinodermata</taxon>
        <taxon>Eleutherozoa</taxon>
        <taxon>Asterozoa</taxon>
        <taxon>Asteroidea</taxon>
        <taxon>Valvatacea</taxon>
        <taxon>Valvatida</taxon>
        <taxon>Acanthasteridae</taxon>
        <taxon>Acanthaster</taxon>
    </lineage>
</organism>
<keyword evidence="6 11" id="KW-0547">Nucleotide-binding</keyword>
<feature type="domain" description="Ig-like" evidence="14">
    <location>
        <begin position="847"/>
        <end position="936"/>
    </location>
</feature>
<evidence type="ECO:0000256" key="4">
    <source>
        <dbReference type="ARBA" id="ARBA00022679"/>
    </source>
</evidence>
<keyword evidence="4" id="KW-0808">Transferase</keyword>
<evidence type="ECO:0000256" key="10">
    <source>
        <dbReference type="ARBA" id="ARBA00023319"/>
    </source>
</evidence>
<feature type="domain" description="Ig-like" evidence="14">
    <location>
        <begin position="502"/>
        <end position="593"/>
    </location>
</feature>
<dbReference type="Pfam" id="PF00041">
    <property type="entry name" value="fn3"/>
    <property type="match status" value="1"/>
</dbReference>
<dbReference type="Pfam" id="PF00069">
    <property type="entry name" value="Pkinase"/>
    <property type="match status" value="2"/>
</dbReference>
<feature type="domain" description="Ig-like" evidence="14">
    <location>
        <begin position="36"/>
        <end position="124"/>
    </location>
</feature>
<keyword evidence="9" id="KW-1015">Disulfide bond</keyword>
<evidence type="ECO:0000256" key="9">
    <source>
        <dbReference type="ARBA" id="ARBA00023157"/>
    </source>
</evidence>
<dbReference type="InterPro" id="IPR008271">
    <property type="entry name" value="Ser/Thr_kinase_AS"/>
</dbReference>
<dbReference type="OMA" id="GSHIMGD"/>
<proteinExistence type="inferred from homology"/>
<evidence type="ECO:0000256" key="2">
    <source>
        <dbReference type="ARBA" id="ARBA00006692"/>
    </source>
</evidence>
<dbReference type="OrthoDB" id="2570713at2759"/>
<dbReference type="PROSITE" id="PS00107">
    <property type="entry name" value="PROTEIN_KINASE_ATP"/>
    <property type="match status" value="2"/>
</dbReference>
<dbReference type="InterPro" id="IPR017441">
    <property type="entry name" value="Protein_kinase_ATP_BS"/>
</dbReference>
<dbReference type="InterPro" id="IPR013098">
    <property type="entry name" value="Ig_I-set"/>
</dbReference>
<keyword evidence="10" id="KW-0393">Immunoglobulin domain</keyword>
<dbReference type="Proteomes" id="UP000694845">
    <property type="component" value="Unplaced"/>
</dbReference>
<dbReference type="InterPro" id="IPR000719">
    <property type="entry name" value="Prot_kinase_dom"/>
</dbReference>
<dbReference type="Gene3D" id="3.30.200.20">
    <property type="entry name" value="Phosphorylase Kinase, domain 1"/>
    <property type="match status" value="2"/>
</dbReference>
<dbReference type="PROSITE" id="PS50853">
    <property type="entry name" value="FN3"/>
    <property type="match status" value="2"/>
</dbReference>
<feature type="region of interest" description="Disordered" evidence="12">
    <location>
        <begin position="1273"/>
        <end position="1310"/>
    </location>
</feature>
<evidence type="ECO:0000259" key="15">
    <source>
        <dbReference type="PROSITE" id="PS50853"/>
    </source>
</evidence>
<dbReference type="InterPro" id="IPR008266">
    <property type="entry name" value="Tyr_kinase_AS"/>
</dbReference>
<dbReference type="PROSITE" id="PS50011">
    <property type="entry name" value="PROTEIN_KINASE_DOM"/>
    <property type="match status" value="2"/>
</dbReference>
<dbReference type="InterPro" id="IPR011009">
    <property type="entry name" value="Kinase-like_dom_sf"/>
</dbReference>
<dbReference type="SUPFAM" id="SSF49265">
    <property type="entry name" value="Fibronectin type III"/>
    <property type="match status" value="1"/>
</dbReference>
<feature type="domain" description="Protein kinase" evidence="13">
    <location>
        <begin position="962"/>
        <end position="1215"/>
    </location>
</feature>
<dbReference type="PROSITE" id="PS50835">
    <property type="entry name" value="IG_LIKE"/>
    <property type="match status" value="8"/>
</dbReference>
<dbReference type="InterPro" id="IPR007110">
    <property type="entry name" value="Ig-like_dom"/>
</dbReference>
<dbReference type="InterPro" id="IPR003961">
    <property type="entry name" value="FN3_dom"/>
</dbReference>
<keyword evidence="8 11" id="KW-0067">ATP-binding</keyword>
<dbReference type="FunFam" id="2.60.40.10:FF:000147">
    <property type="entry name" value="Myosin light chain kinase"/>
    <property type="match status" value="1"/>
</dbReference>
<dbReference type="FunFam" id="2.60.40.10:FF:000425">
    <property type="entry name" value="Myosin light chain kinase"/>
    <property type="match status" value="2"/>
</dbReference>